<protein>
    <recommendedName>
        <fullName evidence="2">Glycosyl transferase family 1 domain-containing protein</fullName>
    </recommendedName>
</protein>
<dbReference type="Pfam" id="PF00534">
    <property type="entry name" value="Glycos_transf_1"/>
    <property type="match status" value="1"/>
</dbReference>
<dbReference type="InterPro" id="IPR001296">
    <property type="entry name" value="Glyco_trans_1"/>
</dbReference>
<dbReference type="Gene3D" id="3.40.50.2000">
    <property type="entry name" value="Glycogen Phosphorylase B"/>
    <property type="match status" value="1"/>
</dbReference>
<feature type="domain" description="Glycosyl transferase family 1" evidence="2">
    <location>
        <begin position="194"/>
        <end position="356"/>
    </location>
</feature>
<dbReference type="PANTHER" id="PTHR46401:SF2">
    <property type="entry name" value="GLYCOSYLTRANSFERASE WBBK-RELATED"/>
    <property type="match status" value="1"/>
</dbReference>
<name>A0A644SJC8_9ZZZZ</name>
<dbReference type="AlphaFoldDB" id="A0A644SJC8"/>
<comment type="caution">
    <text evidence="3">The sequence shown here is derived from an EMBL/GenBank/DDBJ whole genome shotgun (WGS) entry which is preliminary data.</text>
</comment>
<dbReference type="SUPFAM" id="SSF53756">
    <property type="entry name" value="UDP-Glycosyltransferase/glycogen phosphorylase"/>
    <property type="match status" value="1"/>
</dbReference>
<dbReference type="GO" id="GO:0016757">
    <property type="term" value="F:glycosyltransferase activity"/>
    <property type="evidence" value="ECO:0007669"/>
    <property type="project" value="InterPro"/>
</dbReference>
<sequence length="386" mass="45852">MSRKIIFVSYGDSRSTVSWSNIPYLFSENLEKKGFELVRLDINPNPETNLWWGNYVYRYLSILFPNHYYSYIRTWFFRRETFQKIKKVVRENPDAYFCVFLNFEFYNKFSKVPSLLFGDWTYDIVILDRLNRKPYFFEKWFTKYQRKAIKNAEIVVSLFKDARDSIAKRYQKDVKHLGINVINDLNNNPISDDEVLEAKKNTHQILFIGTPKYLEGAKKLLSAFKILQKNYSEIQLNIIGIKEDELFEKDKLAENVNCFGYLKKDNQEDNKTYYNLLSQAKVLVNPSETWAAYSSSIEAMKYFTPVIIKPYEAFVKDFGTENDFGYYLENTEIETIVNAIEKVMFSENYLELCKNANARVKDYTWDNYIEKIVELMQEVKISKSTL</sequence>
<keyword evidence="1" id="KW-0808">Transferase</keyword>
<evidence type="ECO:0000256" key="1">
    <source>
        <dbReference type="ARBA" id="ARBA00022679"/>
    </source>
</evidence>
<evidence type="ECO:0000313" key="3">
    <source>
        <dbReference type="EMBL" id="MPL54803.1"/>
    </source>
</evidence>
<proteinExistence type="predicted"/>
<accession>A0A644SJC8</accession>
<reference evidence="3" key="1">
    <citation type="submission" date="2019-08" db="EMBL/GenBank/DDBJ databases">
        <authorList>
            <person name="Kucharzyk K."/>
            <person name="Murdoch R.W."/>
            <person name="Higgins S."/>
            <person name="Loffler F."/>
        </authorList>
    </citation>
    <scope>NUCLEOTIDE SEQUENCE</scope>
</reference>
<evidence type="ECO:0000259" key="2">
    <source>
        <dbReference type="Pfam" id="PF00534"/>
    </source>
</evidence>
<organism evidence="3">
    <name type="scientific">bioreactor metagenome</name>
    <dbReference type="NCBI Taxonomy" id="1076179"/>
    <lineage>
        <taxon>unclassified sequences</taxon>
        <taxon>metagenomes</taxon>
        <taxon>ecological metagenomes</taxon>
    </lineage>
</organism>
<gene>
    <name evidence="3" type="ORF">SDC9_00269</name>
</gene>
<dbReference type="GO" id="GO:0009103">
    <property type="term" value="P:lipopolysaccharide biosynthetic process"/>
    <property type="evidence" value="ECO:0007669"/>
    <property type="project" value="TreeGrafter"/>
</dbReference>
<dbReference type="EMBL" id="VSSQ01000001">
    <property type="protein sequence ID" value="MPL54803.1"/>
    <property type="molecule type" value="Genomic_DNA"/>
</dbReference>
<dbReference type="PANTHER" id="PTHR46401">
    <property type="entry name" value="GLYCOSYLTRANSFERASE WBBK-RELATED"/>
    <property type="match status" value="1"/>
</dbReference>